<accession>A0A4Y9F5Z0</accession>
<comment type="cofactor">
    <cofactor evidence="1">
        <name>a divalent metal cation</name>
        <dbReference type="ChEBI" id="CHEBI:60240"/>
    </cofactor>
</comment>
<dbReference type="GO" id="GO:0046872">
    <property type="term" value="F:metal ion binding"/>
    <property type="evidence" value="ECO:0007669"/>
    <property type="project" value="UniProtKB-KW"/>
</dbReference>
<dbReference type="RefSeq" id="WP_135011306.1">
    <property type="nucleotide sequence ID" value="NZ_JADGLK010000004.1"/>
</dbReference>
<comment type="caution">
    <text evidence="6">The sequence shown here is derived from an EMBL/GenBank/DDBJ whole genome shotgun (WGS) entry which is preliminary data.</text>
</comment>
<evidence type="ECO:0000256" key="1">
    <source>
        <dbReference type="ARBA" id="ARBA00001968"/>
    </source>
</evidence>
<feature type="region of interest" description="Disordered" evidence="3">
    <location>
        <begin position="25"/>
        <end position="50"/>
    </location>
</feature>
<reference evidence="6 7" key="1">
    <citation type="submission" date="2019-03" db="EMBL/GenBank/DDBJ databases">
        <title>Diversity of the mouse oral microbiome.</title>
        <authorList>
            <person name="Joseph S."/>
            <person name="Aduse-Opoku J."/>
            <person name="Curtis M."/>
            <person name="Wade W."/>
            <person name="Hashim A."/>
        </authorList>
    </citation>
    <scope>NUCLEOTIDE SEQUENCE [LARGE SCALE GENOMIC DNA]</scope>
    <source>
        <strain evidence="7">irhom_31</strain>
    </source>
</reference>
<protein>
    <submittedName>
        <fullName evidence="6">Transposase</fullName>
    </submittedName>
</protein>
<evidence type="ECO:0000313" key="6">
    <source>
        <dbReference type="EMBL" id="TFU23888.1"/>
    </source>
</evidence>
<dbReference type="EMBL" id="SPQC01000004">
    <property type="protein sequence ID" value="TFU23888.1"/>
    <property type="molecule type" value="Genomic_DNA"/>
</dbReference>
<dbReference type="Proteomes" id="UP000297951">
    <property type="component" value="Unassembled WGS sequence"/>
</dbReference>
<evidence type="ECO:0000256" key="2">
    <source>
        <dbReference type="ARBA" id="ARBA00022723"/>
    </source>
</evidence>
<proteinExistence type="predicted"/>
<organism evidence="6 7">
    <name type="scientific">Rothia nasimurium</name>
    <dbReference type="NCBI Taxonomy" id="85336"/>
    <lineage>
        <taxon>Bacteria</taxon>
        <taxon>Bacillati</taxon>
        <taxon>Actinomycetota</taxon>
        <taxon>Actinomycetes</taxon>
        <taxon>Micrococcales</taxon>
        <taxon>Micrococcaceae</taxon>
        <taxon>Rothia</taxon>
    </lineage>
</organism>
<dbReference type="Pfam" id="PF13613">
    <property type="entry name" value="HTH_Tnp_4"/>
    <property type="match status" value="1"/>
</dbReference>
<dbReference type="InterPro" id="IPR027805">
    <property type="entry name" value="Transposase_HTH_dom"/>
</dbReference>
<feature type="domain" description="Transposase Helix-turn-helix" evidence="5">
    <location>
        <begin position="54"/>
        <end position="94"/>
    </location>
</feature>
<dbReference type="Pfam" id="PF13359">
    <property type="entry name" value="DDE_Tnp_4"/>
    <property type="match status" value="1"/>
</dbReference>
<evidence type="ECO:0000313" key="7">
    <source>
        <dbReference type="Proteomes" id="UP000297951"/>
    </source>
</evidence>
<dbReference type="STRING" id="85336.A7979_00680"/>
<name>A0A4Y9F5Z0_9MICC</name>
<sequence>MSVKSLQITSNQPGRTVAIPACNRAHHHAPNNPHLGQTRPKTPQTRPGPGTKITLISYRHNLIQEALAHLFEVSQPTVSRTIRTIEKALEKVLTPLIRPLKESLKAPGSLVVDGTLVPIWNWRSLGKTNFSGKHKRAGFNHHVICTLDGRLLAITDPLPGARHDAHAFRAHKLDEFLDSSTLADKGYVGLGLTTPTKRRPGQRLNRELKTNNRVLNRLRSVVERVITHVKTWRILHTGFRRPFGSYGRVFSVVRGLVFLAAGRTL</sequence>
<feature type="domain" description="DDE Tnp4" evidence="4">
    <location>
        <begin position="112"/>
        <end position="249"/>
    </location>
</feature>
<dbReference type="InterPro" id="IPR027806">
    <property type="entry name" value="HARBI1_dom"/>
</dbReference>
<gene>
    <name evidence="6" type="ORF">E4U03_01960</name>
</gene>
<keyword evidence="2" id="KW-0479">Metal-binding</keyword>
<evidence type="ECO:0000259" key="5">
    <source>
        <dbReference type="Pfam" id="PF13613"/>
    </source>
</evidence>
<evidence type="ECO:0000259" key="4">
    <source>
        <dbReference type="Pfam" id="PF13359"/>
    </source>
</evidence>
<dbReference type="OrthoDB" id="5141296at2"/>
<evidence type="ECO:0000256" key="3">
    <source>
        <dbReference type="SAM" id="MobiDB-lite"/>
    </source>
</evidence>
<dbReference type="AlphaFoldDB" id="A0A4Y9F5Z0"/>